<dbReference type="AlphaFoldDB" id="A0AAW9RX72"/>
<evidence type="ECO:0000256" key="4">
    <source>
        <dbReference type="ARBA" id="ARBA00022692"/>
    </source>
</evidence>
<dbReference type="NCBIfam" id="TIGR04056">
    <property type="entry name" value="OMP_RagA_SusC"/>
    <property type="match status" value="1"/>
</dbReference>
<evidence type="ECO:0000256" key="10">
    <source>
        <dbReference type="SAM" id="MobiDB-lite"/>
    </source>
</evidence>
<dbReference type="Pfam" id="PF07715">
    <property type="entry name" value="Plug"/>
    <property type="match status" value="1"/>
</dbReference>
<evidence type="ECO:0000256" key="8">
    <source>
        <dbReference type="PROSITE-ProRule" id="PRU01360"/>
    </source>
</evidence>
<keyword evidence="4 8" id="KW-0812">Transmembrane</keyword>
<dbReference type="Gene3D" id="2.60.40.1120">
    <property type="entry name" value="Carboxypeptidase-like, regulatory domain"/>
    <property type="match status" value="1"/>
</dbReference>
<keyword evidence="15" id="KW-1185">Reference proteome</keyword>
<keyword evidence="14" id="KW-0675">Receptor</keyword>
<dbReference type="InterPro" id="IPR037066">
    <property type="entry name" value="Plug_dom_sf"/>
</dbReference>
<dbReference type="Gene3D" id="2.40.170.20">
    <property type="entry name" value="TonB-dependent receptor, beta-barrel domain"/>
    <property type="match status" value="1"/>
</dbReference>
<protein>
    <submittedName>
        <fullName evidence="14">TonB-dependent receptor</fullName>
    </submittedName>
</protein>
<dbReference type="Gene3D" id="2.170.130.10">
    <property type="entry name" value="TonB-dependent receptor, plug domain"/>
    <property type="match status" value="1"/>
</dbReference>
<dbReference type="Proteomes" id="UP001403385">
    <property type="component" value="Unassembled WGS sequence"/>
</dbReference>
<keyword evidence="6 8" id="KW-0472">Membrane</keyword>
<evidence type="ECO:0000259" key="13">
    <source>
        <dbReference type="Pfam" id="PF07715"/>
    </source>
</evidence>
<dbReference type="InterPro" id="IPR012910">
    <property type="entry name" value="Plug_dom"/>
</dbReference>
<feature type="transmembrane region" description="Helical" evidence="11">
    <location>
        <begin position="12"/>
        <end position="32"/>
    </location>
</feature>
<dbReference type="EMBL" id="JBDKWZ010000009">
    <property type="protein sequence ID" value="MEN7549464.1"/>
    <property type="molecule type" value="Genomic_DNA"/>
</dbReference>
<evidence type="ECO:0000313" key="14">
    <source>
        <dbReference type="EMBL" id="MEN7549464.1"/>
    </source>
</evidence>
<evidence type="ECO:0000256" key="7">
    <source>
        <dbReference type="ARBA" id="ARBA00023237"/>
    </source>
</evidence>
<evidence type="ECO:0000256" key="9">
    <source>
        <dbReference type="RuleBase" id="RU003357"/>
    </source>
</evidence>
<dbReference type="FunFam" id="2.60.40.1120:FF:000003">
    <property type="entry name" value="Outer membrane protein Omp121"/>
    <property type="match status" value="1"/>
</dbReference>
<dbReference type="InterPro" id="IPR008969">
    <property type="entry name" value="CarboxyPept-like_regulatory"/>
</dbReference>
<dbReference type="InterPro" id="IPR000531">
    <property type="entry name" value="Beta-barrel_TonB"/>
</dbReference>
<keyword evidence="2 8" id="KW-0813">Transport</keyword>
<comment type="subcellular location">
    <subcellularLocation>
        <location evidence="1 8">Cell outer membrane</location>
        <topology evidence="1 8">Multi-pass membrane protein</topology>
    </subcellularLocation>
</comment>
<dbReference type="Pfam" id="PF13715">
    <property type="entry name" value="CarbopepD_reg_2"/>
    <property type="match status" value="1"/>
</dbReference>
<keyword evidence="5 9" id="KW-0798">TonB box</keyword>
<feature type="domain" description="TonB-dependent receptor-like beta-barrel" evidence="12">
    <location>
        <begin position="529"/>
        <end position="995"/>
    </location>
</feature>
<dbReference type="Pfam" id="PF00593">
    <property type="entry name" value="TonB_dep_Rec_b-barrel"/>
    <property type="match status" value="1"/>
</dbReference>
<dbReference type="InterPro" id="IPR036942">
    <property type="entry name" value="Beta-barrel_TonB_sf"/>
</dbReference>
<comment type="caution">
    <text evidence="14">The sequence shown here is derived from an EMBL/GenBank/DDBJ whole genome shotgun (WGS) entry which is preliminary data.</text>
</comment>
<evidence type="ECO:0000256" key="1">
    <source>
        <dbReference type="ARBA" id="ARBA00004571"/>
    </source>
</evidence>
<dbReference type="InterPro" id="IPR023997">
    <property type="entry name" value="TonB-dep_OMP_SusC/RagA_CS"/>
</dbReference>
<organism evidence="14 15">
    <name type="scientific">Rapidithrix thailandica</name>
    <dbReference type="NCBI Taxonomy" id="413964"/>
    <lineage>
        <taxon>Bacteria</taxon>
        <taxon>Pseudomonadati</taxon>
        <taxon>Bacteroidota</taxon>
        <taxon>Cytophagia</taxon>
        <taxon>Cytophagales</taxon>
        <taxon>Flammeovirgaceae</taxon>
        <taxon>Rapidithrix</taxon>
    </lineage>
</organism>
<evidence type="ECO:0000256" key="11">
    <source>
        <dbReference type="SAM" id="Phobius"/>
    </source>
</evidence>
<keyword evidence="7 8" id="KW-0998">Cell outer membrane</keyword>
<proteinExistence type="inferred from homology"/>
<keyword evidence="3 8" id="KW-1134">Transmembrane beta strand</keyword>
<evidence type="ECO:0000256" key="2">
    <source>
        <dbReference type="ARBA" id="ARBA00022448"/>
    </source>
</evidence>
<accession>A0AAW9RX72</accession>
<dbReference type="GO" id="GO:0009279">
    <property type="term" value="C:cell outer membrane"/>
    <property type="evidence" value="ECO:0007669"/>
    <property type="project" value="UniProtKB-SubCell"/>
</dbReference>
<reference evidence="14 15" key="1">
    <citation type="submission" date="2024-04" db="EMBL/GenBank/DDBJ databases">
        <title>Novel genus in family Flammeovirgaceae.</title>
        <authorList>
            <person name="Nguyen T.H."/>
            <person name="Vuong T.Q."/>
            <person name="Le H."/>
            <person name="Kim S.-G."/>
        </authorList>
    </citation>
    <scope>NUCLEOTIDE SEQUENCE [LARGE SCALE GENOMIC DNA]</scope>
    <source>
        <strain evidence="14 15">JCM 23209</strain>
    </source>
</reference>
<dbReference type="NCBIfam" id="TIGR04057">
    <property type="entry name" value="SusC_RagA_signa"/>
    <property type="match status" value="1"/>
</dbReference>
<dbReference type="InterPro" id="IPR023996">
    <property type="entry name" value="TonB-dep_OMP_SusC/RagA"/>
</dbReference>
<evidence type="ECO:0000256" key="6">
    <source>
        <dbReference type="ARBA" id="ARBA00023136"/>
    </source>
</evidence>
<gene>
    <name evidence="14" type="ORF">AAG747_16190</name>
</gene>
<dbReference type="PROSITE" id="PS52016">
    <property type="entry name" value="TONB_DEPENDENT_REC_3"/>
    <property type="match status" value="1"/>
</dbReference>
<dbReference type="SUPFAM" id="SSF56935">
    <property type="entry name" value="Porins"/>
    <property type="match status" value="1"/>
</dbReference>
<evidence type="ECO:0000256" key="3">
    <source>
        <dbReference type="ARBA" id="ARBA00022452"/>
    </source>
</evidence>
<dbReference type="InterPro" id="IPR039426">
    <property type="entry name" value="TonB-dep_rcpt-like"/>
</dbReference>
<evidence type="ECO:0000313" key="15">
    <source>
        <dbReference type="Proteomes" id="UP001403385"/>
    </source>
</evidence>
<dbReference type="RefSeq" id="WP_346822243.1">
    <property type="nucleotide sequence ID" value="NZ_JBDKWZ010000009.1"/>
</dbReference>
<feature type="domain" description="TonB-dependent receptor plug" evidence="13">
    <location>
        <begin position="229"/>
        <end position="335"/>
    </location>
</feature>
<comment type="similarity">
    <text evidence="8 9">Belongs to the TonB-dependent receptor family.</text>
</comment>
<dbReference type="SUPFAM" id="SSF49464">
    <property type="entry name" value="Carboxypeptidase regulatory domain-like"/>
    <property type="match status" value="1"/>
</dbReference>
<name>A0AAW9RX72_9BACT</name>
<sequence>MKNKLLRVIIMCSIYSMVGLVVQTMLLTVLLASPNYAQKGKSVKEIYLTLRLKNADLQTVIQEIEDQTDFYFSYDLKHLDSRRLFTFNSRKISLNKVLQELAKQGSLNIRRINNAIDLKKASERNRGLEEIMTPVQDVVVSGKVTSGENGEPLPGVSILQKGTTKGTSTDFEGRYSLRVPEDAILQFSFIGYQTKEVTVGNQTTINVVLPLDMAELEEVVVVGYGVQKKENLTGAVEVISNEQIENRQSPTVSQLLQGQSPGLTFSVNNNGFQPGANVGIDIRGIGSLNGGEPYVIIDGIPGDMNRLNPEDIESISVLKDAAASAIYGARAPFGVILITTKSGTANQKITATYSGSVSFASPQRLPEMLDSHTHARVLNEAGVHGRGGQPYSNEVIDRIVAYQEGDFDYLKQFTVPDAIYYETMPRPNGTWGFNQNGNANYDWFDEYYGNALNQKHNLSFQGGGQKTSFYFSAGYLGQEGVLNYGTDTYERVNVMGKVKTKITDWWDFSYQPRFMKSNRVIPNMDKQGSYDLIFHQIARTMPSNAKYDGYGNIMIQSKIPWVDNGGTDNIEVTENWQTFSTELRPLKGWKVNADFAYKSVDYFRSDQELTVYDHLVDKSTIPSGNTVPSNIQQYHQSNSYWTSNIYSSYSLTIKEQHNFMLLGGMQFEVNKGRSLDVIKNNILVQDVLSLQTATGEPAATESLSHWATQGFFGRFTYDFKGKYLVEANVRRDGTSRFREGNRWGFFPSFSVGWNVHEEPFWKGLNKIVNTLKFRGSWGELGNQNVTAYQDLALIPLRSSALNWIFDYGQTRPVGYTGTPSLVSPDLTWETVSTKNVGIDAGFFKNKLKVNFDVFERETSNMIGPSEAQPGVLGASLPQANNATLRTRGWELAVRWSQTLNNQLTYYITTSLYDSRAVVTKYLNPTGTLSSWYEGREQGEIWGYTVNDLYRSQEEVDAYTEEMDLTAIWGGTWRPGDVKYEDTNGDGAVNNGSYTVDDHGDLSIIGNSTPHYQYGISAGVNFKGFDFSMLWQGTAKRDLYFNGDQNMYWGFRTWNQSSLFPEHLDYYRDQEGDKYIGVAMGADNLNTDAFWPRPYIHNGENNKNRIASTRYLANGAYLRLQNVQLGYNLPETFLNKLSLQKLRVYASGENLFTITKLPKGIDPVAINSTRGVGKTYGADRIISLGLTVTY</sequence>
<evidence type="ECO:0000259" key="12">
    <source>
        <dbReference type="Pfam" id="PF00593"/>
    </source>
</evidence>
<evidence type="ECO:0000256" key="5">
    <source>
        <dbReference type="ARBA" id="ARBA00023077"/>
    </source>
</evidence>
<feature type="region of interest" description="Disordered" evidence="10">
    <location>
        <begin position="146"/>
        <end position="165"/>
    </location>
</feature>
<keyword evidence="11" id="KW-1133">Transmembrane helix</keyword>